<evidence type="ECO:0000256" key="1">
    <source>
        <dbReference type="PROSITE-ProRule" id="PRU00169"/>
    </source>
</evidence>
<dbReference type="RefSeq" id="WP_119668991.1">
    <property type="nucleotide sequence ID" value="NZ_QXED01000005.1"/>
</dbReference>
<dbReference type="EMBL" id="QXED01000005">
    <property type="protein sequence ID" value="RIV21200.1"/>
    <property type="molecule type" value="Genomic_DNA"/>
</dbReference>
<feature type="modified residue" description="4-aspartylphosphate" evidence="1">
    <location>
        <position position="64"/>
    </location>
</feature>
<dbReference type="InterPro" id="IPR052893">
    <property type="entry name" value="TCS_response_regulator"/>
</dbReference>
<dbReference type="Proteomes" id="UP000283523">
    <property type="component" value="Unassembled WGS sequence"/>
</dbReference>
<evidence type="ECO:0000313" key="3">
    <source>
        <dbReference type="EMBL" id="RIV21200.1"/>
    </source>
</evidence>
<evidence type="ECO:0000313" key="4">
    <source>
        <dbReference type="Proteomes" id="UP000283523"/>
    </source>
</evidence>
<gene>
    <name evidence="3" type="ORF">DYU11_17390</name>
</gene>
<dbReference type="Gene3D" id="3.40.50.2300">
    <property type="match status" value="1"/>
</dbReference>
<dbReference type="SMART" id="SM00448">
    <property type="entry name" value="REC"/>
    <property type="match status" value="1"/>
</dbReference>
<name>A0A418M5L7_9BACT</name>
<dbReference type="GO" id="GO:0000160">
    <property type="term" value="P:phosphorelay signal transduction system"/>
    <property type="evidence" value="ECO:0007669"/>
    <property type="project" value="InterPro"/>
</dbReference>
<keyword evidence="1" id="KW-0597">Phosphoprotein</keyword>
<proteinExistence type="predicted"/>
<dbReference type="Pfam" id="PF00072">
    <property type="entry name" value="Response_reg"/>
    <property type="match status" value="1"/>
</dbReference>
<protein>
    <submittedName>
        <fullName evidence="3">Response regulator</fullName>
    </submittedName>
</protein>
<organism evidence="3 4">
    <name type="scientific">Fibrisoma montanum</name>
    <dbReference type="NCBI Taxonomy" id="2305895"/>
    <lineage>
        <taxon>Bacteria</taxon>
        <taxon>Pseudomonadati</taxon>
        <taxon>Bacteroidota</taxon>
        <taxon>Cytophagia</taxon>
        <taxon>Cytophagales</taxon>
        <taxon>Spirosomataceae</taxon>
        <taxon>Fibrisoma</taxon>
    </lineage>
</organism>
<sequence length="158" mass="18247">MLDNLTKFLVYVVDDDEDDRYLLQSIFADYFDDCDVRLFENGSTLLTQLTHRLDNQLPDLILLDMDMPILNGVDTLRLLAQDSVFRLIPTVILTSSATGRHIDLCYQLGANSYVNKGANYVQMLRTVGYLRNYWLETSRGPSSWTCQPKRRYVSYGMN</sequence>
<evidence type="ECO:0000259" key="2">
    <source>
        <dbReference type="PROSITE" id="PS50110"/>
    </source>
</evidence>
<dbReference type="PROSITE" id="PS50110">
    <property type="entry name" value="RESPONSE_REGULATORY"/>
    <property type="match status" value="1"/>
</dbReference>
<reference evidence="3 4" key="1">
    <citation type="submission" date="2018-08" db="EMBL/GenBank/DDBJ databases">
        <title>Fibrisoma montanum sp. nov., isolated from Danxia mountain soil.</title>
        <authorList>
            <person name="Huang Y."/>
        </authorList>
    </citation>
    <scope>NUCLEOTIDE SEQUENCE [LARGE SCALE GENOMIC DNA]</scope>
    <source>
        <strain evidence="3 4">HYT19</strain>
    </source>
</reference>
<dbReference type="OrthoDB" id="965163at2"/>
<dbReference type="InterPro" id="IPR011006">
    <property type="entry name" value="CheY-like_superfamily"/>
</dbReference>
<dbReference type="AlphaFoldDB" id="A0A418M5L7"/>
<keyword evidence="4" id="KW-1185">Reference proteome</keyword>
<accession>A0A418M5L7</accession>
<comment type="caution">
    <text evidence="3">The sequence shown here is derived from an EMBL/GenBank/DDBJ whole genome shotgun (WGS) entry which is preliminary data.</text>
</comment>
<dbReference type="InterPro" id="IPR001789">
    <property type="entry name" value="Sig_transdc_resp-reg_receiver"/>
</dbReference>
<dbReference type="PANTHER" id="PTHR44520">
    <property type="entry name" value="RESPONSE REGULATOR RCP1-RELATED"/>
    <property type="match status" value="1"/>
</dbReference>
<feature type="domain" description="Response regulatory" evidence="2">
    <location>
        <begin position="9"/>
        <end position="131"/>
    </location>
</feature>
<dbReference type="SUPFAM" id="SSF52172">
    <property type="entry name" value="CheY-like"/>
    <property type="match status" value="1"/>
</dbReference>